<sequence length="788" mass="91445">MLEPNKLVLTENILNYPYKTIKTYFTYKENIYFLILGLIQFSCGIILPKSWSPTGQYSTLVPLLICVLVEVLISFMNYYKNKKIEDIENNKLFTVYNKDLIKKYTKSKYLNTGDILICDKNTVLPIDGILLYPNVCEISTILINGESVPHYIKSIYDFKDLDLDNLVLDLDNLDNLDLDNLNTDCIINGSIIKQKSLIYVKNVGKNKINNIFNDNNIYNKSTIITDNISKCINTINIKLLICIIIFFSLINNNNNLISNIIQTWILFNNIIPFSVKLILVFVRTLQTKYLNNLNKFKINNSSIIDDVCRIKNIISDKTGTITKGKLSLQNIFLLENNVKVLTKESFINSYQDYILYDCISKCVNVSNDDFCTDEDKIIYENFQNEGIYNQIKLDGLNFTFIRKRSSTIYKRQSDYILYTKGSIDSIKSIANNNYEINEIMKNIDTNYPHLRLIAYGYKILPNLDIKDYEQDITFVGIVGFVDELQDNVKETIQKLKNYNIKCNLCTGDRQLTSIVIAKKANIIDQDFEIVHGLDNMISYSTKVFDSNTLNLYKNNKIFIERLRKCKNFVAYNMLPNDKAILAEILNVNDALLAIGDGHNDLGMFNKSHISIAIKSCNIVNNNSDIVINKFDDLLNVLHTSYNAFIKNSWLNDFTFYRCMMTNFCNITFILLQPLQNILFDGFTLLAFNFLWTIMPIIYYSVLNLDSDYINKINCNLKTKLWLFLGALHGIICVYMMFNYMTEFIVLMIILQLNLIYVIKAYKQDYILYSLMFVGPLLYIMYIIIQYLV</sequence>
<dbReference type="GO" id="GO:0000166">
    <property type="term" value="F:nucleotide binding"/>
    <property type="evidence" value="ECO:0007669"/>
    <property type="project" value="InterPro"/>
</dbReference>
<comment type="subcellular location">
    <subcellularLocation>
        <location evidence="1">Membrane</location>
    </subcellularLocation>
</comment>
<dbReference type="Gene3D" id="2.70.150.10">
    <property type="entry name" value="Calcium-transporting ATPase, cytoplasmic transduction domain A"/>
    <property type="match status" value="1"/>
</dbReference>
<evidence type="ECO:0000259" key="6">
    <source>
        <dbReference type="Pfam" id="PF00122"/>
    </source>
</evidence>
<feature type="transmembrane region" description="Helical" evidence="5">
    <location>
        <begin position="765"/>
        <end position="787"/>
    </location>
</feature>
<dbReference type="InterPro" id="IPR023214">
    <property type="entry name" value="HAD_sf"/>
</dbReference>
<evidence type="ECO:0000256" key="3">
    <source>
        <dbReference type="ARBA" id="ARBA00022989"/>
    </source>
</evidence>
<organism evidence="7">
    <name type="scientific">Hokovirus HKV1</name>
    <dbReference type="NCBI Taxonomy" id="1977638"/>
    <lineage>
        <taxon>Viruses</taxon>
        <taxon>Varidnaviria</taxon>
        <taxon>Bamfordvirae</taxon>
        <taxon>Nucleocytoviricota</taxon>
        <taxon>Megaviricetes</taxon>
        <taxon>Imitervirales</taxon>
        <taxon>Mimiviridae</taxon>
        <taxon>Klosneuvirinae</taxon>
        <taxon>Hokovirus</taxon>
    </lineage>
</organism>
<keyword evidence="4 5" id="KW-0472">Membrane</keyword>
<dbReference type="GO" id="GO:0140326">
    <property type="term" value="F:ATPase-coupled intramembrane lipid transporter activity"/>
    <property type="evidence" value="ECO:0007669"/>
    <property type="project" value="TreeGrafter"/>
</dbReference>
<dbReference type="EMBL" id="KY684103">
    <property type="protein sequence ID" value="ARF10438.1"/>
    <property type="molecule type" value="Genomic_DNA"/>
</dbReference>
<dbReference type="SFLD" id="SFLDS00003">
    <property type="entry name" value="Haloacid_Dehalogenase"/>
    <property type="match status" value="1"/>
</dbReference>
<dbReference type="InterPro" id="IPR044492">
    <property type="entry name" value="P_typ_ATPase_HD_dom"/>
</dbReference>
<evidence type="ECO:0000313" key="7">
    <source>
        <dbReference type="EMBL" id="ARF10438.1"/>
    </source>
</evidence>
<evidence type="ECO:0000256" key="1">
    <source>
        <dbReference type="ARBA" id="ARBA00004370"/>
    </source>
</evidence>
<name>A0A1V0SFN6_9VIRU</name>
<dbReference type="GO" id="GO:0005886">
    <property type="term" value="C:plasma membrane"/>
    <property type="evidence" value="ECO:0007669"/>
    <property type="project" value="TreeGrafter"/>
</dbReference>
<dbReference type="InterPro" id="IPR018303">
    <property type="entry name" value="ATPase_P-typ_P_site"/>
</dbReference>
<dbReference type="GO" id="GO:0045332">
    <property type="term" value="P:phospholipid translocation"/>
    <property type="evidence" value="ECO:0007669"/>
    <property type="project" value="TreeGrafter"/>
</dbReference>
<protein>
    <submittedName>
        <fullName evidence="7">Magnesium-transporting ATPase</fullName>
    </submittedName>
</protein>
<feature type="transmembrane region" description="Helical" evidence="5">
    <location>
        <begin position="231"/>
        <end position="250"/>
    </location>
</feature>
<feature type="domain" description="P-type ATPase A" evidence="6">
    <location>
        <begin position="105"/>
        <end position="200"/>
    </location>
</feature>
<feature type="transmembrane region" description="Helical" evidence="5">
    <location>
        <begin position="720"/>
        <end position="737"/>
    </location>
</feature>
<feature type="transmembrane region" description="Helical" evidence="5">
    <location>
        <begin position="60"/>
        <end position="79"/>
    </location>
</feature>
<dbReference type="InterPro" id="IPR023299">
    <property type="entry name" value="ATPase_P-typ_cyto_dom_N"/>
</dbReference>
<dbReference type="PRINTS" id="PR00119">
    <property type="entry name" value="CATATPASE"/>
</dbReference>
<feature type="transmembrane region" description="Helical" evidence="5">
    <location>
        <begin position="256"/>
        <end position="282"/>
    </location>
</feature>
<dbReference type="PANTHER" id="PTHR24092">
    <property type="entry name" value="PROBABLE PHOSPHOLIPID-TRANSPORTING ATPASE"/>
    <property type="match status" value="1"/>
</dbReference>
<evidence type="ECO:0000256" key="4">
    <source>
        <dbReference type="ARBA" id="ARBA00023136"/>
    </source>
</evidence>
<gene>
    <name evidence="7" type="ORF">Hokovirus_1_317</name>
</gene>
<feature type="transmembrane region" description="Helical" evidence="5">
    <location>
        <begin position="654"/>
        <end position="671"/>
    </location>
</feature>
<evidence type="ECO:0000256" key="5">
    <source>
        <dbReference type="SAM" id="Phobius"/>
    </source>
</evidence>
<dbReference type="Pfam" id="PF00702">
    <property type="entry name" value="Hydrolase"/>
    <property type="match status" value="1"/>
</dbReference>
<dbReference type="SFLD" id="SFLDG00002">
    <property type="entry name" value="C1.7:_P-type_atpase_like"/>
    <property type="match status" value="1"/>
</dbReference>
<dbReference type="Gene3D" id="3.40.50.1000">
    <property type="entry name" value="HAD superfamily/HAD-like"/>
    <property type="match status" value="2"/>
</dbReference>
<dbReference type="Gene3D" id="3.40.1110.10">
    <property type="entry name" value="Calcium-transporting ATPase, cytoplasmic domain N"/>
    <property type="match status" value="2"/>
</dbReference>
<feature type="transmembrane region" description="Helical" evidence="5">
    <location>
        <begin position="743"/>
        <end position="758"/>
    </location>
</feature>
<feature type="transmembrane region" description="Helical" evidence="5">
    <location>
        <begin position="677"/>
        <end position="699"/>
    </location>
</feature>
<dbReference type="Pfam" id="PF00122">
    <property type="entry name" value="E1-E2_ATPase"/>
    <property type="match status" value="1"/>
</dbReference>
<dbReference type="SUPFAM" id="SSF81653">
    <property type="entry name" value="Calcium ATPase, transduction domain A"/>
    <property type="match status" value="1"/>
</dbReference>
<dbReference type="SUPFAM" id="SSF56784">
    <property type="entry name" value="HAD-like"/>
    <property type="match status" value="1"/>
</dbReference>
<dbReference type="InterPro" id="IPR036412">
    <property type="entry name" value="HAD-like_sf"/>
</dbReference>
<dbReference type="PANTHER" id="PTHR24092:SF175">
    <property type="entry name" value="PHOSPHOLIPID-TRANSPORTING ATPASE"/>
    <property type="match status" value="1"/>
</dbReference>
<dbReference type="InterPro" id="IPR023298">
    <property type="entry name" value="ATPase_P-typ_TM_dom_sf"/>
</dbReference>
<dbReference type="InterPro" id="IPR059000">
    <property type="entry name" value="ATPase_P-type_domA"/>
</dbReference>
<proteinExistence type="predicted"/>
<dbReference type="PROSITE" id="PS00154">
    <property type="entry name" value="ATPASE_E1_E2"/>
    <property type="match status" value="1"/>
</dbReference>
<feature type="transmembrane region" description="Helical" evidence="5">
    <location>
        <begin position="31"/>
        <end position="48"/>
    </location>
</feature>
<accession>A0A1V0SFN6</accession>
<reference evidence="7" key="1">
    <citation type="journal article" date="2017" name="Science">
        <title>Giant viruses with an expanded complement of translation system components.</title>
        <authorList>
            <person name="Schulz F."/>
            <person name="Yutin N."/>
            <person name="Ivanova N.N."/>
            <person name="Ortega D.R."/>
            <person name="Lee T.K."/>
            <person name="Vierheilig J."/>
            <person name="Daims H."/>
            <person name="Horn M."/>
            <person name="Wagner M."/>
            <person name="Jensen G.J."/>
            <person name="Kyrpides N.C."/>
            <person name="Koonin E.V."/>
            <person name="Woyke T."/>
        </authorList>
    </citation>
    <scope>NUCLEOTIDE SEQUENCE</scope>
    <source>
        <strain evidence="7">HKV1</strain>
    </source>
</reference>
<dbReference type="Gene3D" id="1.20.1110.10">
    <property type="entry name" value="Calcium-transporting ATPase, transmembrane domain"/>
    <property type="match status" value="1"/>
</dbReference>
<evidence type="ECO:0000256" key="2">
    <source>
        <dbReference type="ARBA" id="ARBA00022692"/>
    </source>
</evidence>
<dbReference type="SUPFAM" id="SSF81660">
    <property type="entry name" value="Metal cation-transporting ATPase, ATP-binding domain N"/>
    <property type="match status" value="1"/>
</dbReference>
<dbReference type="SFLD" id="SFLDF00027">
    <property type="entry name" value="p-type_atpase"/>
    <property type="match status" value="1"/>
</dbReference>
<keyword evidence="2 5" id="KW-0812">Transmembrane</keyword>
<dbReference type="SUPFAM" id="SSF81665">
    <property type="entry name" value="Calcium ATPase, transmembrane domain M"/>
    <property type="match status" value="1"/>
</dbReference>
<dbReference type="InterPro" id="IPR008250">
    <property type="entry name" value="ATPase_P-typ_transduc_dom_A_sf"/>
</dbReference>
<keyword evidence="3 5" id="KW-1133">Transmembrane helix</keyword>